<dbReference type="RefSeq" id="XP_030768125.1">
    <property type="nucleotide sequence ID" value="XM_030912265.1"/>
</dbReference>
<keyword evidence="8" id="KW-0009">Actin-binding</keyword>
<dbReference type="InterPro" id="IPR038770">
    <property type="entry name" value="Na+/solute_symporter_sf"/>
</dbReference>
<name>A0A6J2YY05_SITOR</name>
<dbReference type="FunFam" id="3.40.20.10:FF:000005">
    <property type="entry name" value="Gelsolin"/>
    <property type="match status" value="1"/>
</dbReference>
<dbReference type="Pfam" id="PF00999">
    <property type="entry name" value="Na_H_Exchanger"/>
    <property type="match status" value="1"/>
</dbReference>
<evidence type="ECO:0000256" key="7">
    <source>
        <dbReference type="ARBA" id="ARBA00023136"/>
    </source>
</evidence>
<evidence type="ECO:0000256" key="3">
    <source>
        <dbReference type="ARBA" id="ARBA00022467"/>
    </source>
</evidence>
<feature type="transmembrane region" description="Helical" evidence="9">
    <location>
        <begin position="127"/>
        <end position="149"/>
    </location>
</feature>
<dbReference type="SMART" id="SM00262">
    <property type="entry name" value="GEL"/>
    <property type="match status" value="6"/>
</dbReference>
<dbReference type="PANTHER" id="PTHR11977">
    <property type="entry name" value="VILLIN"/>
    <property type="match status" value="1"/>
</dbReference>
<dbReference type="Pfam" id="PF00626">
    <property type="entry name" value="Gelsolin"/>
    <property type="match status" value="5"/>
</dbReference>
<feature type="transmembrane region" description="Helical" evidence="9">
    <location>
        <begin position="288"/>
        <end position="305"/>
    </location>
</feature>
<accession>A0A6J2YY05</accession>
<dbReference type="KEGG" id="soy:115891725"/>
<dbReference type="GO" id="GO:0016020">
    <property type="term" value="C:membrane"/>
    <property type="evidence" value="ECO:0007669"/>
    <property type="project" value="UniProtKB-SubCell"/>
</dbReference>
<dbReference type="InterPro" id="IPR036886">
    <property type="entry name" value="Villin_headpiece_dom_sf"/>
</dbReference>
<dbReference type="GO" id="GO:1902600">
    <property type="term" value="P:proton transmembrane transport"/>
    <property type="evidence" value="ECO:0007669"/>
    <property type="project" value="InterPro"/>
</dbReference>
<dbReference type="SUPFAM" id="SSF55753">
    <property type="entry name" value="Actin depolymerizing proteins"/>
    <property type="match status" value="6"/>
</dbReference>
<dbReference type="PRINTS" id="PR00597">
    <property type="entry name" value="GELSOLIN"/>
</dbReference>
<keyword evidence="6 9" id="KW-1133">Transmembrane helix</keyword>
<dbReference type="SMART" id="SM00153">
    <property type="entry name" value="VHP"/>
    <property type="match status" value="1"/>
</dbReference>
<keyword evidence="7 9" id="KW-0472">Membrane</keyword>
<dbReference type="InterPro" id="IPR029006">
    <property type="entry name" value="ADF-H/Gelsolin-like_dom_sf"/>
</dbReference>
<feature type="transmembrane region" description="Helical" evidence="9">
    <location>
        <begin position="185"/>
        <end position="206"/>
    </location>
</feature>
<dbReference type="RefSeq" id="XP_030768124.1">
    <property type="nucleotide sequence ID" value="XM_030912264.1"/>
</dbReference>
<dbReference type="InterPro" id="IPR003128">
    <property type="entry name" value="Villin_headpiece"/>
</dbReference>
<dbReference type="GO" id="GO:0015629">
    <property type="term" value="C:actin cytoskeleton"/>
    <property type="evidence" value="ECO:0007669"/>
    <property type="project" value="TreeGrafter"/>
</dbReference>
<organism evidence="11 12">
    <name type="scientific">Sitophilus oryzae</name>
    <name type="common">Rice weevil</name>
    <name type="synonym">Curculio oryzae</name>
    <dbReference type="NCBI Taxonomy" id="7048"/>
    <lineage>
        <taxon>Eukaryota</taxon>
        <taxon>Metazoa</taxon>
        <taxon>Ecdysozoa</taxon>
        <taxon>Arthropoda</taxon>
        <taxon>Hexapoda</taxon>
        <taxon>Insecta</taxon>
        <taxon>Pterygota</taxon>
        <taxon>Neoptera</taxon>
        <taxon>Endopterygota</taxon>
        <taxon>Coleoptera</taxon>
        <taxon>Polyphaga</taxon>
        <taxon>Cucujiformia</taxon>
        <taxon>Curculionidae</taxon>
        <taxon>Dryophthorinae</taxon>
        <taxon>Sitophilus</taxon>
    </lineage>
</organism>
<dbReference type="Gene3D" id="3.40.20.10">
    <property type="entry name" value="Severin"/>
    <property type="match status" value="6"/>
</dbReference>
<feature type="transmembrane region" description="Helical" evidence="9">
    <location>
        <begin position="375"/>
        <end position="398"/>
    </location>
</feature>
<dbReference type="GO" id="GO:0005737">
    <property type="term" value="C:cytoplasm"/>
    <property type="evidence" value="ECO:0007669"/>
    <property type="project" value="TreeGrafter"/>
</dbReference>
<dbReference type="InterPro" id="IPR006153">
    <property type="entry name" value="Cation/H_exchanger_TM"/>
</dbReference>
<keyword evidence="3" id="KW-0117">Actin capping</keyword>
<dbReference type="CDD" id="cd11292">
    <property type="entry name" value="gelsolin_S3_like"/>
    <property type="match status" value="1"/>
</dbReference>
<keyword evidence="4 9" id="KW-0812">Transmembrane</keyword>
<feature type="transmembrane region" description="Helical" evidence="9">
    <location>
        <begin position="311"/>
        <end position="330"/>
    </location>
</feature>
<dbReference type="OrthoDB" id="6375767at2759"/>
<reference evidence="12 13" key="1">
    <citation type="submission" date="2025-04" db="UniProtKB">
        <authorList>
            <consortium name="RefSeq"/>
        </authorList>
    </citation>
    <scope>IDENTIFICATION</scope>
    <source>
        <tissue evidence="12 13">Gonads</tissue>
    </source>
</reference>
<sequence>MSAHDAFLEQDSNIKVMEDPPWQPSFWPTICPYRFCPTYQKTARVVALILIGLVTWYTLYITVGETMAPPRGRLFQIILASGCSMLAGWLVSLTNLPGLIGMLVVGVVFQNCGIVDIDSTFAGINKFLRGVALLIILVRAGLGLDLGALKQLKFDVVKLGFLPWLVETAAVGVMSYYFLYIPWTYGFALGFAISAISPAVTIPCLLRLKAEGYGVAKGIPTLVMAITTLSDVFSVVCFGIIQSFIFSTSTFTNLILQLPVSILGGIGFGLVWGYICGYCPESHDPISASLRIFLQFAGGILSVFASDAVGFGGAGPLACVVAPFVSVLYWTKQGWKLGDNPVAISFRILWFIFEPVLFAITGAQVRITQLDGNVMLIGSGILLAALFIRVIVTIILDYGSAMNYKEKLFCAVAMSTKATVQDEGHCNGINGNVDIAFKKINKNYTDFLMWKIENMNVVALTKEQYGTFYDTESYIVYAASQFGQPSGIDSVKRDVKGKAIEYHVHFWLGKNTTPEKSGVAAYKSVELDTLLNCSSTQHRETEGNESDRFLSYFKNGYKILQPELIQNNNQNEVKLYRVRGKNIPALIQLDCVSWTHFRSSDVFIVQTSQTVFVWVGRAASVEGKRHAAKLSQDLKDRQKISNVVFIDDGYEKTINSDTLKEFGKYLPLEKRVILPESSQENGKSDNNRNILRLYKCSENSGKYRVAEIKSGPMFQADLTSEDVFIIDQDTKGIWVWVGKKVNEREKNEALRNARGFVKKKKYPSNTRVTRVVEGLEPVEFKMLFKSWKTETSNSKNTKLPMLITKFDPITMEDRLSLAAETQLIDDGTGRMTLWRIKHSKIVEIPKERHGYFFSGDCYIALYSYQTHHDEKHLLYCWIGSDASQDEINITTTKLDEIDEELGQLGFQARIIEGHEPAHFLQLFKGKLTIFKGNGTDFDETGKNLKIPHQYLLRVYGSTTYSAKAEQVKLESSSLDSNCCFVLRRGKKYFVWCGNYSTGDQREIAKGFAGKDFELTLEGKEKEDFFNLLGGRMSYSTRMVRNDQDKKPARLFFCTPSQTNTVQEIPFFQQKDLLPENVMLLDTEDTLYIWIGKLSSREEQRLSIQAALNYLQNDPSSRDMNMTVIHIKQGKEPPTFKGFFPNWDSKLWKHYKTFDKIKQEIQMNNTDQKTHNGHIIQHKSEHSDFDHYEKYPISTLKEPNDRLPSRVDPLNKELHLSHDDFISLFQMTYVEFEKLPRWKQQEMKKKVGLF</sequence>
<evidence type="ECO:0000256" key="6">
    <source>
        <dbReference type="ARBA" id="ARBA00022989"/>
    </source>
</evidence>
<dbReference type="GO" id="GO:0008154">
    <property type="term" value="P:actin polymerization or depolymerization"/>
    <property type="evidence" value="ECO:0007669"/>
    <property type="project" value="TreeGrafter"/>
</dbReference>
<comment type="similarity">
    <text evidence="2">Belongs to the villin/gelsolin family.</text>
</comment>
<feature type="transmembrane region" description="Helical" evidence="9">
    <location>
        <begin position="161"/>
        <end position="179"/>
    </location>
</feature>
<keyword evidence="5" id="KW-0677">Repeat</keyword>
<evidence type="ECO:0000256" key="1">
    <source>
        <dbReference type="ARBA" id="ARBA00004141"/>
    </source>
</evidence>
<dbReference type="Pfam" id="PF02209">
    <property type="entry name" value="VHP"/>
    <property type="match status" value="1"/>
</dbReference>
<dbReference type="InterPro" id="IPR007123">
    <property type="entry name" value="Gelsolin-like_dom"/>
</dbReference>
<evidence type="ECO:0000313" key="11">
    <source>
        <dbReference type="Proteomes" id="UP000504635"/>
    </source>
</evidence>
<dbReference type="PANTHER" id="PTHR11977:SF137">
    <property type="entry name" value="VILLIN-LIKE PROTEIN QUAIL"/>
    <property type="match status" value="1"/>
</dbReference>
<evidence type="ECO:0000256" key="2">
    <source>
        <dbReference type="ARBA" id="ARBA00008418"/>
    </source>
</evidence>
<dbReference type="CDD" id="cd11293">
    <property type="entry name" value="gelsolin_S4_like"/>
    <property type="match status" value="1"/>
</dbReference>
<dbReference type="Proteomes" id="UP000504635">
    <property type="component" value="Unplaced"/>
</dbReference>
<dbReference type="AlphaFoldDB" id="A0A6J2YY05"/>
<gene>
    <name evidence="12 13" type="primary">LOC115891725</name>
</gene>
<feature type="transmembrane region" description="Helical" evidence="9">
    <location>
        <begin position="42"/>
        <end position="62"/>
    </location>
</feature>
<evidence type="ECO:0000313" key="12">
    <source>
        <dbReference type="RefSeq" id="XP_030768124.1"/>
    </source>
</evidence>
<dbReference type="Gene3D" id="1.10.950.10">
    <property type="entry name" value="Villin headpiece domain"/>
    <property type="match status" value="1"/>
</dbReference>
<dbReference type="SUPFAM" id="SSF47050">
    <property type="entry name" value="VHP, Villin headpiece domain"/>
    <property type="match status" value="1"/>
</dbReference>
<dbReference type="Gene3D" id="1.20.1530.20">
    <property type="match status" value="1"/>
</dbReference>
<dbReference type="PROSITE" id="PS51089">
    <property type="entry name" value="HP"/>
    <property type="match status" value="1"/>
</dbReference>
<proteinExistence type="inferred from homology"/>
<protein>
    <submittedName>
        <fullName evidence="12">Advillin-like isoform X1</fullName>
    </submittedName>
    <submittedName>
        <fullName evidence="13">Advillin-like isoform X2</fullName>
    </submittedName>
</protein>
<evidence type="ECO:0000256" key="9">
    <source>
        <dbReference type="SAM" id="Phobius"/>
    </source>
</evidence>
<evidence type="ECO:0000256" key="5">
    <source>
        <dbReference type="ARBA" id="ARBA00022737"/>
    </source>
</evidence>
<keyword evidence="11" id="KW-1185">Reference proteome</keyword>
<feature type="domain" description="HP" evidence="10">
    <location>
        <begin position="1184"/>
        <end position="1249"/>
    </location>
</feature>
<evidence type="ECO:0000259" key="10">
    <source>
        <dbReference type="PROSITE" id="PS51089"/>
    </source>
</evidence>
<dbReference type="GO" id="GO:0051015">
    <property type="term" value="F:actin filament binding"/>
    <property type="evidence" value="ECO:0007669"/>
    <property type="project" value="InterPro"/>
</dbReference>
<feature type="transmembrane region" description="Helical" evidence="9">
    <location>
        <begin position="342"/>
        <end position="363"/>
    </location>
</feature>
<dbReference type="GeneID" id="115891725"/>
<evidence type="ECO:0000256" key="4">
    <source>
        <dbReference type="ARBA" id="ARBA00022692"/>
    </source>
</evidence>
<dbReference type="GO" id="GO:0015297">
    <property type="term" value="F:antiporter activity"/>
    <property type="evidence" value="ECO:0007669"/>
    <property type="project" value="InterPro"/>
</dbReference>
<evidence type="ECO:0000313" key="13">
    <source>
        <dbReference type="RefSeq" id="XP_030768125.1"/>
    </source>
</evidence>
<evidence type="ECO:0000256" key="8">
    <source>
        <dbReference type="ARBA" id="ARBA00023203"/>
    </source>
</evidence>
<comment type="subcellular location">
    <subcellularLocation>
        <location evidence="1">Membrane</location>
        <topology evidence="1">Multi-pass membrane protein</topology>
    </subcellularLocation>
</comment>
<dbReference type="GO" id="GO:0051693">
    <property type="term" value="P:actin filament capping"/>
    <property type="evidence" value="ECO:0007669"/>
    <property type="project" value="UniProtKB-KW"/>
</dbReference>
<dbReference type="InterPro" id="IPR007122">
    <property type="entry name" value="Villin/Gelsolin"/>
</dbReference>
<feature type="transmembrane region" description="Helical" evidence="9">
    <location>
        <begin position="254"/>
        <end position="276"/>
    </location>
</feature>
<feature type="transmembrane region" description="Helical" evidence="9">
    <location>
        <begin position="218"/>
        <end position="242"/>
    </location>
</feature>